<reference evidence="11 12" key="1">
    <citation type="submission" date="2021-03" db="EMBL/GenBank/DDBJ databases">
        <title>Paenibacillus artemisicola MWE-103 whole genome sequence.</title>
        <authorList>
            <person name="Ham Y.J."/>
        </authorList>
    </citation>
    <scope>NUCLEOTIDE SEQUENCE [LARGE SCALE GENOMIC DNA]</scope>
    <source>
        <strain evidence="11 12">MWE-103</strain>
    </source>
</reference>
<dbReference type="PROSITE" id="PS01124">
    <property type="entry name" value="HTH_ARAC_FAMILY_2"/>
    <property type="match status" value="1"/>
</dbReference>
<keyword evidence="2" id="KW-0963">Cytoplasm</keyword>
<dbReference type="Gene3D" id="1.10.10.60">
    <property type="entry name" value="Homeodomain-like"/>
    <property type="match status" value="2"/>
</dbReference>
<evidence type="ECO:0000313" key="12">
    <source>
        <dbReference type="Proteomes" id="UP000670947"/>
    </source>
</evidence>
<evidence type="ECO:0000256" key="6">
    <source>
        <dbReference type="ARBA" id="ARBA00023125"/>
    </source>
</evidence>
<dbReference type="EMBL" id="JAGGDJ010000002">
    <property type="protein sequence ID" value="MBO7743221.1"/>
    <property type="molecule type" value="Genomic_DNA"/>
</dbReference>
<name>A0ABS3W4I7_9BACL</name>
<feature type="domain" description="HTH araC/xylS-type" evidence="9">
    <location>
        <begin position="424"/>
        <end position="522"/>
    </location>
</feature>
<dbReference type="InterPro" id="IPR001789">
    <property type="entry name" value="Sig_transdc_resp-reg_receiver"/>
</dbReference>
<keyword evidence="5" id="KW-0805">Transcription regulation</keyword>
<dbReference type="SUPFAM" id="SSF46689">
    <property type="entry name" value="Homeodomain-like"/>
    <property type="match status" value="1"/>
</dbReference>
<dbReference type="Proteomes" id="UP000670947">
    <property type="component" value="Unassembled WGS sequence"/>
</dbReference>
<dbReference type="Pfam" id="PF17853">
    <property type="entry name" value="GGDEF_2"/>
    <property type="match status" value="1"/>
</dbReference>
<evidence type="ECO:0000256" key="2">
    <source>
        <dbReference type="ARBA" id="ARBA00022490"/>
    </source>
</evidence>
<gene>
    <name evidence="11" type="ORF">I8J29_03375</name>
</gene>
<dbReference type="CDD" id="cd17536">
    <property type="entry name" value="REC_YesN-like"/>
    <property type="match status" value="1"/>
</dbReference>
<evidence type="ECO:0000256" key="4">
    <source>
        <dbReference type="ARBA" id="ARBA00023012"/>
    </source>
</evidence>
<evidence type="ECO:0000256" key="5">
    <source>
        <dbReference type="ARBA" id="ARBA00023015"/>
    </source>
</evidence>
<dbReference type="PROSITE" id="PS50110">
    <property type="entry name" value="RESPONSE_REGULATORY"/>
    <property type="match status" value="1"/>
</dbReference>
<dbReference type="PRINTS" id="PR00032">
    <property type="entry name" value="HTHARAC"/>
</dbReference>
<sequence>MYSILLVDDEKMELDTLSRYVPWDAMDIAVAGTAKNGREALELAKTLDPDIILTDVRMPIMDGLEFAKRAKQHSKRVKIVFLSGHDEFQYIKAAIAVEASGYLLKPIDLDELRQLMEKVKLKCDEARLAEQTIAMAKEKLLRALFLEPGDDAREEAAAKLLRMDGMPELLRGPLKVASLSVAWTGDDGGSASGEQTPKQLEASITEAVRARLKALGFAGGLIDGEYGDFAALFPAADPRNDEALWTGLQREMAASFPVRLTIGLSRPGERPEDAYALLKEARAAAEHAFYVGKGALIRADAVREPSTGEVGVEAYQAALIRAIGQLKPDEAEGEIDRFMEELKTRRVHRHPARAAAVRLLSGVKHQLGQAVKDAEAAGPVRGEWDLMNGCEVLGDIGDCLKQACGSLILVLSEKDRDRHLGIARSIEAIIARDYPLPLTVEDIAKEVYLSPNYIRTIFKEKTGRTILEAITDMRMARASALLADRSLKIHEIAGRVGYENVSYFCSLFHKTAGVTPNQYRKQFY</sequence>
<protein>
    <submittedName>
        <fullName evidence="11">Response regulator</fullName>
    </submittedName>
</protein>
<evidence type="ECO:0000313" key="11">
    <source>
        <dbReference type="EMBL" id="MBO7743221.1"/>
    </source>
</evidence>
<dbReference type="SUPFAM" id="SSF52172">
    <property type="entry name" value="CheY-like"/>
    <property type="match status" value="1"/>
</dbReference>
<dbReference type="Gene3D" id="3.40.50.2300">
    <property type="match status" value="1"/>
</dbReference>
<evidence type="ECO:0000256" key="1">
    <source>
        <dbReference type="ARBA" id="ARBA00004496"/>
    </source>
</evidence>
<keyword evidence="3 8" id="KW-0597">Phosphoprotein</keyword>
<dbReference type="Pfam" id="PF00072">
    <property type="entry name" value="Response_reg"/>
    <property type="match status" value="1"/>
</dbReference>
<accession>A0ABS3W4I7</accession>
<dbReference type="InterPro" id="IPR051552">
    <property type="entry name" value="HptR"/>
</dbReference>
<dbReference type="SMART" id="SM00342">
    <property type="entry name" value="HTH_ARAC"/>
    <property type="match status" value="1"/>
</dbReference>
<dbReference type="RefSeq" id="WP_208846272.1">
    <property type="nucleotide sequence ID" value="NZ_JAGGDJ010000002.1"/>
</dbReference>
<dbReference type="InterPro" id="IPR020449">
    <property type="entry name" value="Tscrpt_reg_AraC-type_HTH"/>
</dbReference>
<evidence type="ECO:0000259" key="9">
    <source>
        <dbReference type="PROSITE" id="PS01124"/>
    </source>
</evidence>
<proteinExistence type="predicted"/>
<feature type="domain" description="Response regulatory" evidence="10">
    <location>
        <begin position="3"/>
        <end position="120"/>
    </location>
</feature>
<dbReference type="PANTHER" id="PTHR42713:SF3">
    <property type="entry name" value="TRANSCRIPTIONAL REGULATORY PROTEIN HPTR"/>
    <property type="match status" value="1"/>
</dbReference>
<dbReference type="InterPro" id="IPR041522">
    <property type="entry name" value="CdaR_GGDEF"/>
</dbReference>
<feature type="modified residue" description="4-aspartylphosphate" evidence="8">
    <location>
        <position position="55"/>
    </location>
</feature>
<keyword evidence="12" id="KW-1185">Reference proteome</keyword>
<comment type="subcellular location">
    <subcellularLocation>
        <location evidence="1">Cytoplasm</location>
    </subcellularLocation>
</comment>
<dbReference type="SMART" id="SM00448">
    <property type="entry name" value="REC"/>
    <property type="match status" value="1"/>
</dbReference>
<keyword evidence="7" id="KW-0804">Transcription</keyword>
<organism evidence="11 12">
    <name type="scientific">Paenibacillus artemisiicola</name>
    <dbReference type="NCBI Taxonomy" id="1172618"/>
    <lineage>
        <taxon>Bacteria</taxon>
        <taxon>Bacillati</taxon>
        <taxon>Bacillota</taxon>
        <taxon>Bacilli</taxon>
        <taxon>Bacillales</taxon>
        <taxon>Paenibacillaceae</taxon>
        <taxon>Paenibacillus</taxon>
    </lineage>
</organism>
<keyword evidence="6" id="KW-0238">DNA-binding</keyword>
<dbReference type="InterPro" id="IPR011006">
    <property type="entry name" value="CheY-like_superfamily"/>
</dbReference>
<evidence type="ECO:0000256" key="7">
    <source>
        <dbReference type="ARBA" id="ARBA00023163"/>
    </source>
</evidence>
<comment type="caution">
    <text evidence="11">The sequence shown here is derived from an EMBL/GenBank/DDBJ whole genome shotgun (WGS) entry which is preliminary data.</text>
</comment>
<dbReference type="InterPro" id="IPR009057">
    <property type="entry name" value="Homeodomain-like_sf"/>
</dbReference>
<evidence type="ECO:0000256" key="3">
    <source>
        <dbReference type="ARBA" id="ARBA00022553"/>
    </source>
</evidence>
<dbReference type="Pfam" id="PF12833">
    <property type="entry name" value="HTH_18"/>
    <property type="match status" value="1"/>
</dbReference>
<dbReference type="InterPro" id="IPR018060">
    <property type="entry name" value="HTH_AraC"/>
</dbReference>
<evidence type="ECO:0000259" key="10">
    <source>
        <dbReference type="PROSITE" id="PS50110"/>
    </source>
</evidence>
<evidence type="ECO:0000256" key="8">
    <source>
        <dbReference type="PROSITE-ProRule" id="PRU00169"/>
    </source>
</evidence>
<dbReference type="PANTHER" id="PTHR42713">
    <property type="entry name" value="HISTIDINE KINASE-RELATED"/>
    <property type="match status" value="1"/>
</dbReference>
<keyword evidence="4" id="KW-0902">Two-component regulatory system</keyword>